<evidence type="ECO:0000313" key="4">
    <source>
        <dbReference type="Proteomes" id="UP000824116"/>
    </source>
</evidence>
<comment type="caution">
    <text evidence="3">The sequence shown here is derived from an EMBL/GenBank/DDBJ whole genome shotgun (WGS) entry which is preliminary data.</text>
</comment>
<evidence type="ECO:0000259" key="2">
    <source>
        <dbReference type="Pfam" id="PF20736"/>
    </source>
</evidence>
<dbReference type="Pfam" id="PF20736">
    <property type="entry name" value="Glyco_hydro127M"/>
    <property type="match status" value="1"/>
</dbReference>
<dbReference type="InterPro" id="IPR012878">
    <property type="entry name" value="Beta-AFase-like_GH127_cat"/>
</dbReference>
<keyword evidence="3" id="KW-0378">Hydrolase</keyword>
<dbReference type="GO" id="GO:0016787">
    <property type="term" value="F:hydrolase activity"/>
    <property type="evidence" value="ECO:0007669"/>
    <property type="project" value="UniProtKB-KW"/>
</dbReference>
<sequence>MENNKENRNYLQTRKVIGLKDYQIEMIEKQAADLGSESSELKADCITEKSQELPGVFLDDFGDARISLLPDSGCFRAQERMRRYLHRMDADRLLYHFRSASGLSVKEAEPLDGWDASESLLRGHTTGHFLSALALCFRICRDEELKAKAGYMVRSLKECQDSFWAGHRAAEGFLSGYSEEQFDLLEKYTPYPQIWAPYYTLHKLFAGLLDCYEYLQDEIALSISVRLADWVYRRLSRLSRSQRMKMWGLYIAGEFGGMNEVMAKLYRITGKEDYLSCARMFDNDKLFAPLLLGKDALGGLHANQHIPQVIGALEIFLVSGEKRYLIIARRFWEYVTTGHIYAPGGMGEREMFRDRGVIGGFLTANTQETCASYNMLKLTRTLWRLDPDARYMDYYERTMLNHILASQDQEETGESTYFLPLAPGSRKEYEWENSCCHGTGMESQFKYGETIYFHDGKGKVYVNLYLPSVLDDSRNHINIIQKADENEPGRIRIFVKGNIDILALRKPGWCEGGYRILVNGESHEGRANDRGYINLELSFSEGTELEIEFPFRLRYLKTPDMPRLAAIQAGPYILAAPGEQREFLKQPADEGQLNQIFEKDPEIFAYAWEEIRFLPLYRIREGAYHVYFDIG</sequence>
<dbReference type="SUPFAM" id="SSF48208">
    <property type="entry name" value="Six-hairpin glycosidases"/>
    <property type="match status" value="1"/>
</dbReference>
<dbReference type="AlphaFoldDB" id="A0A9D2K344"/>
<dbReference type="Proteomes" id="UP000824116">
    <property type="component" value="Unassembled WGS sequence"/>
</dbReference>
<reference evidence="3" key="2">
    <citation type="submission" date="2021-04" db="EMBL/GenBank/DDBJ databases">
        <authorList>
            <person name="Gilroy R."/>
        </authorList>
    </citation>
    <scope>NUCLEOTIDE SEQUENCE</scope>
    <source>
        <strain evidence="3">CHK196-3914</strain>
    </source>
</reference>
<dbReference type="InterPro" id="IPR049046">
    <property type="entry name" value="Beta-AFase-like_GH127_middle"/>
</dbReference>
<name>A0A9D2K344_9FIRM</name>
<accession>A0A9D2K344</accession>
<gene>
    <name evidence="3" type="ORF">H9723_11970</name>
</gene>
<evidence type="ECO:0000259" key="1">
    <source>
        <dbReference type="Pfam" id="PF07944"/>
    </source>
</evidence>
<feature type="domain" description="Non-reducing end beta-L-arabinofuranosidase-like GH127 middle" evidence="2">
    <location>
        <begin position="459"/>
        <end position="550"/>
    </location>
</feature>
<protein>
    <submittedName>
        <fullName evidence="3">Glycoside hydrolase family 127 protein</fullName>
    </submittedName>
</protein>
<organism evidence="3 4">
    <name type="scientific">Candidatus Mediterraneibacter stercoravium</name>
    <dbReference type="NCBI Taxonomy" id="2838685"/>
    <lineage>
        <taxon>Bacteria</taxon>
        <taxon>Bacillati</taxon>
        <taxon>Bacillota</taxon>
        <taxon>Clostridia</taxon>
        <taxon>Lachnospirales</taxon>
        <taxon>Lachnospiraceae</taxon>
        <taxon>Mediterraneibacter</taxon>
    </lineage>
</organism>
<dbReference type="InterPro" id="IPR008928">
    <property type="entry name" value="6-hairpin_glycosidase_sf"/>
</dbReference>
<dbReference type="Pfam" id="PF07944">
    <property type="entry name" value="Beta-AFase-like_GH127_cat"/>
    <property type="match status" value="1"/>
</dbReference>
<proteinExistence type="predicted"/>
<reference evidence="3" key="1">
    <citation type="journal article" date="2021" name="PeerJ">
        <title>Extensive microbial diversity within the chicken gut microbiome revealed by metagenomics and culture.</title>
        <authorList>
            <person name="Gilroy R."/>
            <person name="Ravi A."/>
            <person name="Getino M."/>
            <person name="Pursley I."/>
            <person name="Horton D.L."/>
            <person name="Alikhan N.F."/>
            <person name="Baker D."/>
            <person name="Gharbi K."/>
            <person name="Hall N."/>
            <person name="Watson M."/>
            <person name="Adriaenssens E.M."/>
            <person name="Foster-Nyarko E."/>
            <person name="Jarju S."/>
            <person name="Secka A."/>
            <person name="Antonio M."/>
            <person name="Oren A."/>
            <person name="Chaudhuri R.R."/>
            <person name="La Ragione R."/>
            <person name="Hildebrand F."/>
            <person name="Pallen M.J."/>
        </authorList>
    </citation>
    <scope>NUCLEOTIDE SEQUENCE</scope>
    <source>
        <strain evidence="3">CHK196-3914</strain>
    </source>
</reference>
<dbReference type="PANTHER" id="PTHR31151">
    <property type="entry name" value="PROLINE-TRNA LIGASE (DUF1680)"/>
    <property type="match status" value="1"/>
</dbReference>
<dbReference type="EMBL" id="DXAY01000272">
    <property type="protein sequence ID" value="HIZ75938.1"/>
    <property type="molecule type" value="Genomic_DNA"/>
</dbReference>
<evidence type="ECO:0000313" key="3">
    <source>
        <dbReference type="EMBL" id="HIZ75938.1"/>
    </source>
</evidence>
<feature type="domain" description="Non-reducing end beta-L-arabinofuranosidase-like GH127 catalytic" evidence="1">
    <location>
        <begin position="75"/>
        <end position="448"/>
    </location>
</feature>
<dbReference type="PANTHER" id="PTHR31151:SF0">
    <property type="entry name" value="PROLINE-TRNA LIGASE (DUF1680)"/>
    <property type="match status" value="1"/>
</dbReference>
<dbReference type="GO" id="GO:0005975">
    <property type="term" value="P:carbohydrate metabolic process"/>
    <property type="evidence" value="ECO:0007669"/>
    <property type="project" value="InterPro"/>
</dbReference>